<organism evidence="1 2">
    <name type="scientific">Acanthoscelides obtectus</name>
    <name type="common">Bean weevil</name>
    <name type="synonym">Bruchus obtectus</name>
    <dbReference type="NCBI Taxonomy" id="200917"/>
    <lineage>
        <taxon>Eukaryota</taxon>
        <taxon>Metazoa</taxon>
        <taxon>Ecdysozoa</taxon>
        <taxon>Arthropoda</taxon>
        <taxon>Hexapoda</taxon>
        <taxon>Insecta</taxon>
        <taxon>Pterygota</taxon>
        <taxon>Neoptera</taxon>
        <taxon>Endopterygota</taxon>
        <taxon>Coleoptera</taxon>
        <taxon>Polyphaga</taxon>
        <taxon>Cucujiformia</taxon>
        <taxon>Chrysomeloidea</taxon>
        <taxon>Chrysomelidae</taxon>
        <taxon>Bruchinae</taxon>
        <taxon>Bruchini</taxon>
        <taxon>Acanthoscelides</taxon>
    </lineage>
</organism>
<name>A0A9P0P9S3_ACAOB</name>
<accession>A0A9P0P9S3</accession>
<evidence type="ECO:0000313" key="1">
    <source>
        <dbReference type="EMBL" id="CAH1976124.1"/>
    </source>
</evidence>
<gene>
    <name evidence="1" type="ORF">ACAOBT_LOCUS11975</name>
</gene>
<proteinExistence type="predicted"/>
<evidence type="ECO:0000313" key="2">
    <source>
        <dbReference type="Proteomes" id="UP001152888"/>
    </source>
</evidence>
<dbReference type="OrthoDB" id="6771640at2759"/>
<comment type="caution">
    <text evidence="1">The sequence shown here is derived from an EMBL/GenBank/DDBJ whole genome shotgun (WGS) entry which is preliminary data.</text>
</comment>
<dbReference type="EMBL" id="CAKOFQ010006844">
    <property type="protein sequence ID" value="CAH1976124.1"/>
    <property type="molecule type" value="Genomic_DNA"/>
</dbReference>
<dbReference type="Proteomes" id="UP001152888">
    <property type="component" value="Unassembled WGS sequence"/>
</dbReference>
<reference evidence="1" key="1">
    <citation type="submission" date="2022-03" db="EMBL/GenBank/DDBJ databases">
        <authorList>
            <person name="Sayadi A."/>
        </authorList>
    </citation>
    <scope>NUCLEOTIDE SEQUENCE</scope>
</reference>
<protein>
    <submittedName>
        <fullName evidence="1">Uncharacterized protein</fullName>
    </submittedName>
</protein>
<keyword evidence="2" id="KW-1185">Reference proteome</keyword>
<sequence length="122" mass="14626">MMIVNYFYILQIISTSLKCIIRKSLLRGHTHMEADHIHALIERVMKKQPTMTIFYEKQLDDFKNFEALYSGTGSPLIQKKQIVDKESFLVSSAVWLERLRFENRIQGYFTIKQTYFKRITKW</sequence>
<dbReference type="AlphaFoldDB" id="A0A9P0P9S3"/>